<evidence type="ECO:0000313" key="1">
    <source>
        <dbReference type="EMBL" id="OIV42287.1"/>
    </source>
</evidence>
<organism evidence="1 2">
    <name type="scientific">Flavobacterium johnsoniae</name>
    <name type="common">Cytophaga johnsonae</name>
    <dbReference type="NCBI Taxonomy" id="986"/>
    <lineage>
        <taxon>Bacteria</taxon>
        <taxon>Pseudomonadati</taxon>
        <taxon>Bacteroidota</taxon>
        <taxon>Flavobacteriia</taxon>
        <taxon>Flavobacteriales</taxon>
        <taxon>Flavobacteriaceae</taxon>
        <taxon>Flavobacterium</taxon>
    </lineage>
</organism>
<dbReference type="Proteomes" id="UP000182826">
    <property type="component" value="Unassembled WGS sequence"/>
</dbReference>
<reference evidence="1 2" key="1">
    <citation type="submission" date="2016-10" db="EMBL/GenBank/DDBJ databases">
        <title>Draft Genome Sequence of Rhizobacteria Flavobacterium johnsoniae CI04.</title>
        <authorList>
            <person name="Bravo J.I."/>
            <person name="Lozano G.L."/>
            <person name="Handelsman J."/>
        </authorList>
    </citation>
    <scope>NUCLEOTIDE SEQUENCE [LARGE SCALE GENOMIC DNA]</scope>
    <source>
        <strain evidence="1 2">CI04</strain>
    </source>
</reference>
<dbReference type="AlphaFoldDB" id="A0A1J7BU97"/>
<keyword evidence="2" id="KW-1185">Reference proteome</keyword>
<name>A0A1J7BU97_FLAJO</name>
<dbReference type="NCBIfam" id="TIGR04256">
    <property type="entry name" value="GxxExxY"/>
    <property type="match status" value="1"/>
</dbReference>
<proteinExistence type="predicted"/>
<dbReference type="RefSeq" id="WP_071635592.1">
    <property type="nucleotide sequence ID" value="NZ_MLFK01000005.1"/>
</dbReference>
<dbReference type="OrthoDB" id="9806869at2"/>
<evidence type="ECO:0000313" key="2">
    <source>
        <dbReference type="Proteomes" id="UP000182826"/>
    </source>
</evidence>
<accession>A0A1J7BU97</accession>
<dbReference type="EMBL" id="MLFK01000005">
    <property type="protein sequence ID" value="OIV42287.1"/>
    <property type="molecule type" value="Genomic_DNA"/>
</dbReference>
<dbReference type="InterPro" id="IPR026350">
    <property type="entry name" value="GxxExxY"/>
</dbReference>
<comment type="caution">
    <text evidence="1">The sequence shown here is derived from an EMBL/GenBank/DDBJ whole genome shotgun (WGS) entry which is preliminary data.</text>
</comment>
<gene>
    <name evidence="1" type="ORF">BKM63_05255</name>
</gene>
<sequence>MSDLLHKEKSKTILKVFYDVYNQLGYGFLEKVYQNAMYFELKAQGYKVEAQKQIKVYFKNQLVGEYYADLVIDDVIIIELKACEYLLSSHIAQLMNYLKSTKIEVGLLLNFGESPDFKRLIYTNNRKQNLIPRQSV</sequence>
<dbReference type="Pfam" id="PF13366">
    <property type="entry name" value="PDDEXK_3"/>
    <property type="match status" value="1"/>
</dbReference>
<protein>
    <submittedName>
        <fullName evidence="1">GxxExxY protein</fullName>
    </submittedName>
</protein>